<reference evidence="6" key="1">
    <citation type="journal article" date="2018" name="Genome Biol.">
        <title>SKESA: strategic k-mer extension for scrupulous assemblies.</title>
        <authorList>
            <person name="Souvorov A."/>
            <person name="Agarwala R."/>
            <person name="Lipman D.J."/>
        </authorList>
    </citation>
    <scope>NUCLEOTIDE SEQUENCE</scope>
    <source>
        <strain evidence="6">MA.CK_00/00004035</strain>
    </source>
</reference>
<organism evidence="6">
    <name type="scientific">Salmonella enterica</name>
    <name type="common">Salmonella choleraesuis</name>
    <dbReference type="NCBI Taxonomy" id="28901"/>
    <lineage>
        <taxon>Bacteria</taxon>
        <taxon>Pseudomonadati</taxon>
        <taxon>Pseudomonadota</taxon>
        <taxon>Gammaproteobacteria</taxon>
        <taxon>Enterobacterales</taxon>
        <taxon>Enterobacteriaceae</taxon>
        <taxon>Salmonella</taxon>
    </lineage>
</organism>
<proteinExistence type="inferred from homology"/>
<accession>A0A749KZU1</accession>
<dbReference type="SUPFAM" id="SSF47413">
    <property type="entry name" value="lambda repressor-like DNA-binding domains"/>
    <property type="match status" value="1"/>
</dbReference>
<keyword evidence="4" id="KW-0804">Transcription</keyword>
<gene>
    <name evidence="6" type="ORF">G8N42_001575</name>
</gene>
<feature type="domain" description="Ner winged helix-turn-helix DNA-binding" evidence="5">
    <location>
        <begin position="18"/>
        <end position="86"/>
    </location>
</feature>
<keyword evidence="3" id="KW-0238">DNA-binding</keyword>
<dbReference type="Pfam" id="PF13693">
    <property type="entry name" value="HTH_35"/>
    <property type="match status" value="1"/>
</dbReference>
<evidence type="ECO:0000313" key="6">
    <source>
        <dbReference type="EMBL" id="HAF5756186.1"/>
    </source>
</evidence>
<dbReference type="Gene3D" id="1.10.260.40">
    <property type="entry name" value="lambda repressor-like DNA-binding domains"/>
    <property type="match status" value="1"/>
</dbReference>
<reference evidence="6" key="2">
    <citation type="submission" date="2020-02" db="EMBL/GenBank/DDBJ databases">
        <authorList>
            <consortium name="NCBI Pathogen Detection Project"/>
        </authorList>
    </citation>
    <scope>NUCLEOTIDE SEQUENCE</scope>
    <source>
        <strain evidence="6">MA.CK_00/00004035</strain>
    </source>
</reference>
<name>A0A749KZU1_SALER</name>
<dbReference type="AlphaFoldDB" id="A0A749KZU1"/>
<dbReference type="InterPro" id="IPR010982">
    <property type="entry name" value="Lambda_DNA-bd_dom_sf"/>
</dbReference>
<evidence type="ECO:0000256" key="3">
    <source>
        <dbReference type="ARBA" id="ARBA00023125"/>
    </source>
</evidence>
<evidence type="ECO:0000256" key="1">
    <source>
        <dbReference type="ARBA" id="ARBA00006157"/>
    </source>
</evidence>
<evidence type="ECO:0000259" key="5">
    <source>
        <dbReference type="Pfam" id="PF13693"/>
    </source>
</evidence>
<protein>
    <submittedName>
        <fullName evidence="6">Transcriptional regulator</fullName>
    </submittedName>
</protein>
<evidence type="ECO:0000256" key="4">
    <source>
        <dbReference type="ARBA" id="ARBA00023163"/>
    </source>
</evidence>
<dbReference type="InterPro" id="IPR038722">
    <property type="entry name" value="Ner_HTH_dom"/>
</dbReference>
<comment type="similarity">
    <text evidence="1">Belongs to the ner transcriptional regulatory family.</text>
</comment>
<comment type="caution">
    <text evidence="6">The sequence shown here is derived from an EMBL/GenBank/DDBJ whole genome shotgun (WGS) entry which is preliminary data.</text>
</comment>
<evidence type="ECO:0000256" key="2">
    <source>
        <dbReference type="ARBA" id="ARBA00023015"/>
    </source>
</evidence>
<dbReference type="EMBL" id="DAAVUQ010000003">
    <property type="protein sequence ID" value="HAF5756186.1"/>
    <property type="molecule type" value="Genomic_DNA"/>
</dbReference>
<sequence length="90" mass="9956">MQLSTQDLLALFIHEGQDWSARAIHTALGNKGVDIASLERSKGLKAGVMRNVFYRRCPDYQLVIADIIGVPPSVIWPSRYQGKNTDSKAA</sequence>
<dbReference type="GO" id="GO:0003677">
    <property type="term" value="F:DNA binding"/>
    <property type="evidence" value="ECO:0007669"/>
    <property type="project" value="UniProtKB-KW"/>
</dbReference>
<keyword evidence="2" id="KW-0805">Transcription regulation</keyword>